<gene>
    <name evidence="1" type="ORF">GAK31_00994</name>
</gene>
<evidence type="ECO:0000313" key="1">
    <source>
        <dbReference type="EMBL" id="KAF1015520.1"/>
    </source>
</evidence>
<sequence length="116" mass="11850">MASLHAPSPSPRTLRIEVMPLDCGGAAVVVELDVAPERAWLKAFKRALSDAEGLELATAKFDGRFVYILGVEAGKGGTAHRVGHVLAAAGQRGRPAPSAMPVPVPVAADAAMAIGA</sequence>
<evidence type="ECO:0000313" key="2">
    <source>
        <dbReference type="Proteomes" id="UP000487117"/>
    </source>
</evidence>
<organism evidence="1 2">
    <name type="scientific">Stenotrophomonas maltophilia</name>
    <name type="common">Pseudomonas maltophilia</name>
    <name type="synonym">Xanthomonas maltophilia</name>
    <dbReference type="NCBI Taxonomy" id="40324"/>
    <lineage>
        <taxon>Bacteria</taxon>
        <taxon>Pseudomonadati</taxon>
        <taxon>Pseudomonadota</taxon>
        <taxon>Gammaproteobacteria</taxon>
        <taxon>Lysobacterales</taxon>
        <taxon>Lysobacteraceae</taxon>
        <taxon>Stenotrophomonas</taxon>
        <taxon>Stenotrophomonas maltophilia group</taxon>
    </lineage>
</organism>
<dbReference type="Proteomes" id="UP000487117">
    <property type="component" value="Unassembled WGS sequence"/>
</dbReference>
<dbReference type="EMBL" id="WNDS01000002">
    <property type="protein sequence ID" value="KAF1015520.1"/>
    <property type="molecule type" value="Genomic_DNA"/>
</dbReference>
<name>A0A7V8JM02_STEMA</name>
<reference evidence="2" key="1">
    <citation type="journal article" date="2020" name="MBio">
        <title>Horizontal gene transfer to a defensive symbiont with a reduced genome amongst a multipartite beetle microbiome.</title>
        <authorList>
            <person name="Waterworth S.C."/>
            <person name="Florez L.V."/>
            <person name="Rees E.R."/>
            <person name="Hertweck C."/>
            <person name="Kaltenpoth M."/>
            <person name="Kwan J.C."/>
        </authorList>
    </citation>
    <scope>NUCLEOTIDE SEQUENCE [LARGE SCALE GENOMIC DNA]</scope>
</reference>
<accession>A0A7V8JM02</accession>
<protein>
    <submittedName>
        <fullName evidence="1">Uncharacterized protein</fullName>
    </submittedName>
</protein>
<dbReference type="AlphaFoldDB" id="A0A7V8JM02"/>
<comment type="caution">
    <text evidence="1">The sequence shown here is derived from an EMBL/GenBank/DDBJ whole genome shotgun (WGS) entry which is preliminary data.</text>
</comment>
<proteinExistence type="predicted"/>